<organism evidence="3 4">
    <name type="scientific">Nocardia terpenica</name>
    <dbReference type="NCBI Taxonomy" id="455432"/>
    <lineage>
        <taxon>Bacteria</taxon>
        <taxon>Bacillati</taxon>
        <taxon>Actinomycetota</taxon>
        <taxon>Actinomycetes</taxon>
        <taxon>Mycobacteriales</taxon>
        <taxon>Nocardiaceae</taxon>
        <taxon>Nocardia</taxon>
    </lineage>
</organism>
<dbReference type="Proteomes" id="UP000221961">
    <property type="component" value="Chromosome"/>
</dbReference>
<name>A0A291RJR1_9NOCA</name>
<sequence>MKLLVAGVATGIALLGSATAHAAPLTPDYTQQPNGEGADPAENTTPAWTPIQVPAPAVTSTPTTTTVVAHPYLSPWVHALVPVLPNQAVELRGAARLTLPATPRTLVINPNGHCWFGGPRTNSEALQPNSLAPVRVDTPNFQLVIEPTLYR</sequence>
<evidence type="ECO:0000313" key="3">
    <source>
        <dbReference type="EMBL" id="ATL67528.1"/>
    </source>
</evidence>
<gene>
    <name evidence="3" type="ORF">CRH09_16300</name>
</gene>
<dbReference type="EMBL" id="CP023778">
    <property type="protein sequence ID" value="ATL67528.1"/>
    <property type="molecule type" value="Genomic_DNA"/>
</dbReference>
<dbReference type="AlphaFoldDB" id="A0A291RJR1"/>
<reference evidence="3 4" key="1">
    <citation type="submission" date="2017-10" db="EMBL/GenBank/DDBJ databases">
        <title>Comparative genomics between pathogenic Norcardia.</title>
        <authorList>
            <person name="Zeng L."/>
        </authorList>
    </citation>
    <scope>NUCLEOTIDE SEQUENCE [LARGE SCALE GENOMIC DNA]</scope>
    <source>
        <strain evidence="3 4">NC_YFY_NT001</strain>
    </source>
</reference>
<proteinExistence type="predicted"/>
<dbReference type="GeneID" id="88358935"/>
<evidence type="ECO:0000256" key="2">
    <source>
        <dbReference type="SAM" id="SignalP"/>
    </source>
</evidence>
<evidence type="ECO:0000313" key="4">
    <source>
        <dbReference type="Proteomes" id="UP000221961"/>
    </source>
</evidence>
<protein>
    <submittedName>
        <fullName evidence="3">Uncharacterized protein</fullName>
    </submittedName>
</protein>
<dbReference type="RefSeq" id="WP_098694662.1">
    <property type="nucleotide sequence ID" value="NZ_CP023778.1"/>
</dbReference>
<keyword evidence="2" id="KW-0732">Signal</keyword>
<accession>A0A291RJR1</accession>
<dbReference type="KEGG" id="ntp:CRH09_16300"/>
<feature type="signal peptide" evidence="2">
    <location>
        <begin position="1"/>
        <end position="22"/>
    </location>
</feature>
<evidence type="ECO:0000256" key="1">
    <source>
        <dbReference type="SAM" id="MobiDB-lite"/>
    </source>
</evidence>
<feature type="region of interest" description="Disordered" evidence="1">
    <location>
        <begin position="25"/>
        <end position="48"/>
    </location>
</feature>
<feature type="chain" id="PRO_5012584134" evidence="2">
    <location>
        <begin position="23"/>
        <end position="151"/>
    </location>
</feature>